<evidence type="ECO:0000256" key="7">
    <source>
        <dbReference type="PIRSR" id="PIRSR000862-1"/>
    </source>
</evidence>
<dbReference type="IntAct" id="A0A1D6HZX3">
    <property type="interactions" value="1"/>
</dbReference>
<dbReference type="GO" id="GO:0016788">
    <property type="term" value="F:hydrolase activity, acting on ester bonds"/>
    <property type="evidence" value="ECO:0007669"/>
    <property type="project" value="InterPro"/>
</dbReference>
<reference evidence="9" key="1">
    <citation type="submission" date="2015-12" db="EMBL/GenBank/DDBJ databases">
        <title>Update maize B73 reference genome by single molecule sequencing technologies.</title>
        <authorList>
            <consortium name="Maize Genome Sequencing Project"/>
            <person name="Ware D."/>
        </authorList>
    </citation>
    <scope>NUCLEOTIDE SEQUENCE [LARGE SCALE GENOMIC DNA]</scope>
    <source>
        <tissue evidence="9">Seedling</tissue>
    </source>
</reference>
<dbReference type="InterPro" id="IPR006693">
    <property type="entry name" value="AB_hydrolase_lipase"/>
</dbReference>
<proteinExistence type="inferred from homology"/>
<name>A0A1D6HZX3_MAIZE</name>
<keyword evidence="3" id="KW-0378">Hydrolase</keyword>
<dbReference type="InterPro" id="IPR025483">
    <property type="entry name" value="Lipase_euk"/>
</dbReference>
<keyword evidence="6" id="KW-0325">Glycoprotein</keyword>
<dbReference type="ExpressionAtlas" id="A0A1D6HZX3">
    <property type="expression patterns" value="baseline and differential"/>
</dbReference>
<dbReference type="PIRSF" id="PIRSF000862">
    <property type="entry name" value="Steryl_ester_lip"/>
    <property type="match status" value="1"/>
</dbReference>
<sequence>MVRPGKALAAPQLLLLVFLCLLAGGARASPPTDALRRVSPRAGAGGLCQQLLLPQGYPCTEHTVRTSFPLPVLDLLVSCSREDLSITLLQVQTDDGFLLSLQHIPHGRNGIADNTGPPVFLQHGLFQGGDTWFINSNEQSLGYILADNGFDVWVGNVRGTRWSKGHSTLSVHDKLFWDWSWQDLAEYDVLAMLSYVYTVAQSKILYVGHSQGTIMGLAAFTMPETVKMISSAALLCPISYLDHVSASFVLRAVAMHLDEMLVIMGIHQLNFRSSDMGVQILDSLCDDEHLDCNDLLSSITGQNCCFNSSRIDYYLEYEPHPSSTKNLRHLFQMIRKGSFAKYDYGWWGNLRRYGQLRPPSFDLSSIPESLPIWMGYGGLDALADVTDVERTIKELRSTPELLYIGGYGHIDFIMSVKAKEDVYVDLMRFLRAQQGMHSSY</sequence>
<dbReference type="InterPro" id="IPR029058">
    <property type="entry name" value="AB_hydrolase_fold"/>
</dbReference>
<keyword evidence="5" id="KW-0443">Lipid metabolism</keyword>
<feature type="active site" description="Charge relay system" evidence="7">
    <location>
        <position position="409"/>
    </location>
</feature>
<keyword evidence="4" id="KW-0442">Lipid degradation</keyword>
<evidence type="ECO:0000256" key="6">
    <source>
        <dbReference type="ARBA" id="ARBA00023180"/>
    </source>
</evidence>
<evidence type="ECO:0000313" key="9">
    <source>
        <dbReference type="EMBL" id="ONM53609.1"/>
    </source>
</evidence>
<dbReference type="InParanoid" id="A0A1D6HZX3"/>
<feature type="active site" description="Charge relay system" evidence="7">
    <location>
        <position position="380"/>
    </location>
</feature>
<dbReference type="FunCoup" id="A0A1D6HZX3">
    <property type="interactions" value="1269"/>
</dbReference>
<dbReference type="Gene3D" id="3.40.50.1820">
    <property type="entry name" value="alpha/beta hydrolase"/>
    <property type="match status" value="1"/>
</dbReference>
<dbReference type="EMBL" id="CM007650">
    <property type="protein sequence ID" value="ONM53609.1"/>
    <property type="molecule type" value="Genomic_DNA"/>
</dbReference>
<evidence type="ECO:0000259" key="8">
    <source>
        <dbReference type="Pfam" id="PF04083"/>
    </source>
</evidence>
<dbReference type="SMR" id="A0A1D6HZX3"/>
<feature type="domain" description="Partial AB-hydrolase lipase" evidence="8">
    <location>
        <begin position="80"/>
        <end position="135"/>
    </location>
</feature>
<evidence type="ECO:0000256" key="3">
    <source>
        <dbReference type="ARBA" id="ARBA00022801"/>
    </source>
</evidence>
<dbReference type="Pfam" id="PF04083">
    <property type="entry name" value="Abhydro_lipase"/>
    <property type="match status" value="1"/>
</dbReference>
<feature type="active site" description="Nucleophile" evidence="7">
    <location>
        <position position="210"/>
    </location>
</feature>
<dbReference type="AlphaFoldDB" id="A0A1D6HZX3"/>
<evidence type="ECO:0000256" key="5">
    <source>
        <dbReference type="ARBA" id="ARBA00023098"/>
    </source>
</evidence>
<evidence type="ECO:0000256" key="2">
    <source>
        <dbReference type="ARBA" id="ARBA00022729"/>
    </source>
</evidence>
<accession>A0A1D6HZX3</accession>
<evidence type="ECO:0000256" key="4">
    <source>
        <dbReference type="ARBA" id="ARBA00022963"/>
    </source>
</evidence>
<gene>
    <name evidence="9" type="ORF">ZEAMMB73_Zm00001d019721</name>
</gene>
<protein>
    <submittedName>
        <fullName evidence="9">Triacylglycerol lipase 1</fullName>
    </submittedName>
</protein>
<dbReference type="SUPFAM" id="SSF53474">
    <property type="entry name" value="alpha/beta-Hydrolases"/>
    <property type="match status" value="1"/>
</dbReference>
<organism evidence="9">
    <name type="scientific">Zea mays</name>
    <name type="common">Maize</name>
    <dbReference type="NCBI Taxonomy" id="4577"/>
    <lineage>
        <taxon>Eukaryota</taxon>
        <taxon>Viridiplantae</taxon>
        <taxon>Streptophyta</taxon>
        <taxon>Embryophyta</taxon>
        <taxon>Tracheophyta</taxon>
        <taxon>Spermatophyta</taxon>
        <taxon>Magnoliopsida</taxon>
        <taxon>Liliopsida</taxon>
        <taxon>Poales</taxon>
        <taxon>Poaceae</taxon>
        <taxon>PACMAD clade</taxon>
        <taxon>Panicoideae</taxon>
        <taxon>Andropogonodae</taxon>
        <taxon>Andropogoneae</taxon>
        <taxon>Tripsacinae</taxon>
        <taxon>Zea</taxon>
    </lineage>
</organism>
<dbReference type="GO" id="GO:0016042">
    <property type="term" value="P:lipid catabolic process"/>
    <property type="evidence" value="ECO:0007669"/>
    <property type="project" value="UniProtKB-KW"/>
</dbReference>
<comment type="similarity">
    <text evidence="1">Belongs to the AB hydrolase superfamily. Lipase family.</text>
</comment>
<dbReference type="FunFam" id="3.40.50.1820:FF:000057">
    <property type="entry name" value="Lipase"/>
    <property type="match status" value="1"/>
</dbReference>
<evidence type="ECO:0000256" key="1">
    <source>
        <dbReference type="ARBA" id="ARBA00010701"/>
    </source>
</evidence>
<keyword evidence="2" id="KW-0732">Signal</keyword>
<dbReference type="PANTHER" id="PTHR11005">
    <property type="entry name" value="LYSOSOMAL ACID LIPASE-RELATED"/>
    <property type="match status" value="1"/>
</dbReference>
<dbReference type="STRING" id="4577.A0A1D6HZX3"/>